<feature type="region of interest" description="Disordered" evidence="7">
    <location>
        <begin position="253"/>
        <end position="329"/>
    </location>
</feature>
<keyword evidence="4 6" id="KW-0067">ATP-binding</keyword>
<comment type="caution">
    <text evidence="9">The sequence shown here is derived from an EMBL/GenBank/DDBJ whole genome shotgun (WGS) entry which is preliminary data.</text>
</comment>
<dbReference type="OrthoDB" id="5337378at2759"/>
<dbReference type="PROSITE" id="PS00107">
    <property type="entry name" value="PROTEIN_KINASE_ATP"/>
    <property type="match status" value="1"/>
</dbReference>
<feature type="region of interest" description="Disordered" evidence="7">
    <location>
        <begin position="484"/>
        <end position="532"/>
    </location>
</feature>
<feature type="region of interest" description="Disordered" evidence="7">
    <location>
        <begin position="547"/>
        <end position="569"/>
    </location>
</feature>
<dbReference type="GO" id="GO:0005524">
    <property type="term" value="F:ATP binding"/>
    <property type="evidence" value="ECO:0007669"/>
    <property type="project" value="UniProtKB-UniRule"/>
</dbReference>
<evidence type="ECO:0000256" key="6">
    <source>
        <dbReference type="PROSITE-ProRule" id="PRU10141"/>
    </source>
</evidence>
<dbReference type="GO" id="GO:0005737">
    <property type="term" value="C:cytoplasm"/>
    <property type="evidence" value="ECO:0007669"/>
    <property type="project" value="TreeGrafter"/>
</dbReference>
<comment type="similarity">
    <text evidence="5">Belongs to the protein kinase superfamily. Ser/Thr protein kinase family. GCN2 subfamily.</text>
</comment>
<dbReference type="PROSITE" id="PS00108">
    <property type="entry name" value="PROTEIN_KINASE_ST"/>
    <property type="match status" value="1"/>
</dbReference>
<keyword evidence="1" id="KW-0808">Transferase</keyword>
<reference evidence="9 10" key="1">
    <citation type="submission" date="2016-07" db="EMBL/GenBank/DDBJ databases">
        <title>Pervasive Adenine N6-methylation of Active Genes in Fungi.</title>
        <authorList>
            <consortium name="DOE Joint Genome Institute"/>
            <person name="Mondo S.J."/>
            <person name="Dannebaum R.O."/>
            <person name="Kuo R.C."/>
            <person name="Labutti K."/>
            <person name="Haridas S."/>
            <person name="Kuo A."/>
            <person name="Salamov A."/>
            <person name="Ahrendt S.R."/>
            <person name="Lipzen A."/>
            <person name="Sullivan W."/>
            <person name="Andreopoulos W.B."/>
            <person name="Clum A."/>
            <person name="Lindquist E."/>
            <person name="Daum C."/>
            <person name="Ramamoorthy G.K."/>
            <person name="Gryganskyi A."/>
            <person name="Culley D."/>
            <person name="Magnuson J.K."/>
            <person name="James T.Y."/>
            <person name="O'Malley M.A."/>
            <person name="Stajich J.E."/>
            <person name="Spatafora J.W."/>
            <person name="Visel A."/>
            <person name="Grigoriev I.V."/>
        </authorList>
    </citation>
    <scope>NUCLEOTIDE SEQUENCE [LARGE SCALE GENOMIC DNA]</scope>
    <source>
        <strain evidence="9 10">68-887.2</strain>
    </source>
</reference>
<feature type="compositionally biased region" description="Low complexity" evidence="7">
    <location>
        <begin position="398"/>
        <end position="410"/>
    </location>
</feature>
<protein>
    <recommendedName>
        <fullName evidence="8">Protein kinase domain-containing protein</fullName>
    </recommendedName>
</protein>
<name>A0A1Y2BLM2_9TREE</name>
<evidence type="ECO:0000256" key="2">
    <source>
        <dbReference type="ARBA" id="ARBA00022741"/>
    </source>
</evidence>
<proteinExistence type="inferred from homology"/>
<dbReference type="Pfam" id="PF00069">
    <property type="entry name" value="Pkinase"/>
    <property type="match status" value="1"/>
</dbReference>
<dbReference type="PANTHER" id="PTHR11042:SF189">
    <property type="entry name" value="PROTEIN KINASE DOMAIN-CONTAINING PROTEIN"/>
    <property type="match status" value="1"/>
</dbReference>
<evidence type="ECO:0000256" key="1">
    <source>
        <dbReference type="ARBA" id="ARBA00022679"/>
    </source>
</evidence>
<evidence type="ECO:0000256" key="5">
    <source>
        <dbReference type="ARBA" id="ARBA00037982"/>
    </source>
</evidence>
<feature type="compositionally biased region" description="Low complexity" evidence="7">
    <location>
        <begin position="682"/>
        <end position="712"/>
    </location>
</feature>
<feature type="compositionally biased region" description="Polar residues" evidence="7">
    <location>
        <begin position="377"/>
        <end position="393"/>
    </location>
</feature>
<dbReference type="Gene3D" id="3.30.200.20">
    <property type="entry name" value="Phosphorylase Kinase, domain 1"/>
    <property type="match status" value="1"/>
</dbReference>
<feature type="compositionally biased region" description="Polar residues" evidence="7">
    <location>
        <begin position="1"/>
        <end position="10"/>
    </location>
</feature>
<dbReference type="InterPro" id="IPR008271">
    <property type="entry name" value="Ser/Thr_kinase_AS"/>
</dbReference>
<dbReference type="Proteomes" id="UP000193986">
    <property type="component" value="Unassembled WGS sequence"/>
</dbReference>
<feature type="compositionally biased region" description="Low complexity" evidence="7">
    <location>
        <begin position="500"/>
        <end position="532"/>
    </location>
</feature>
<dbReference type="GO" id="GO:0004672">
    <property type="term" value="F:protein kinase activity"/>
    <property type="evidence" value="ECO:0007669"/>
    <property type="project" value="InterPro"/>
</dbReference>
<dbReference type="InParanoid" id="A0A1Y2BLM2"/>
<evidence type="ECO:0000256" key="7">
    <source>
        <dbReference type="SAM" id="MobiDB-lite"/>
    </source>
</evidence>
<dbReference type="EMBL" id="MCFC01000001">
    <property type="protein sequence ID" value="ORY35673.1"/>
    <property type="molecule type" value="Genomic_DNA"/>
</dbReference>
<feature type="compositionally biased region" description="Polar residues" evidence="7">
    <location>
        <begin position="361"/>
        <end position="370"/>
    </location>
</feature>
<feature type="region of interest" description="Disordered" evidence="7">
    <location>
        <begin position="679"/>
        <end position="712"/>
    </location>
</feature>
<keyword evidence="10" id="KW-1185">Reference proteome</keyword>
<dbReference type="STRING" id="71784.A0A1Y2BLM2"/>
<dbReference type="PROSITE" id="PS50011">
    <property type="entry name" value="PROTEIN_KINASE_DOM"/>
    <property type="match status" value="1"/>
</dbReference>
<feature type="compositionally biased region" description="Low complexity" evidence="7">
    <location>
        <begin position="28"/>
        <end position="38"/>
    </location>
</feature>
<feature type="region of interest" description="Disordered" evidence="7">
    <location>
        <begin position="1"/>
        <end position="95"/>
    </location>
</feature>
<dbReference type="Gene3D" id="1.10.510.10">
    <property type="entry name" value="Transferase(Phosphotransferase) domain 1"/>
    <property type="match status" value="1"/>
</dbReference>
<dbReference type="PANTHER" id="PTHR11042">
    <property type="entry name" value="EUKARYOTIC TRANSLATION INITIATION FACTOR 2-ALPHA KINASE EIF2-ALPHA KINASE -RELATED"/>
    <property type="match status" value="1"/>
</dbReference>
<sequence>MCPLVTTTPTPAGPSRPRVEPSQRSPKSTGGRLTGSSRSPKRARQTPPPVPADVPLSSTPTPNTRRSHLAKRGTPSSAADKGKHAQTGQCTVEAEHLGGRDRWGLPIRRREMSVPLLSQTLSHFSLSQTSPISPMMSRHFLVSPGRRSSPSALLEQPSPPNHSFTPRRLPSYLHRDEGSYGQFSVPHPSTAPLPHVASFLGSPFSSKVDRGRYCYQSMSPTRPQTERLNCGNLQDQGLEWLDSSEWMVDEALVASDSDDEELSVRPRRETSGSSSSIDDFSGSDTSTTSLSSLNRNSGDAHRPHIVTGWSDPSLADVDNDEDPVTPSRQLFAGSDLVDGVLHMSTKTSRNESAGSPVPSRWTPSSLSRSPLQHFLRSRSSQVTPISDQASLTAKSKKSPLSVLLPRLLSSTKRDMRTCENSKSLPQGDDNEVERMTDTEGSDTSSASALAARKSHVAKPRTMSDATDSGLPIAGGIGLGISGTGGRSFSGSLRGKPSPPQATSSSDSSTEINNSPSRFVSLRTSTTRLSTSGRLSAPAAHIVRSRSNSGLMAPSGHSFRTGKLNGRPQLRRGITEPRTYQDPRHLSPGAGVQTPVHLFADVKPSPAAFASTGLVKKRSGIASITIPTFSDKLKDASDSPISPLKPLSSFPHSLHLDLVPGSDASLNYVKAAQKARGLRRKGSQMFASGSSGSVSENSGTVVPTSPTTPTKPSLGLVSFSSIINTPSPPGPGELHQPVPSTSTQLGTPAYDDAHLASDDTLESSPCNPKVTALRRGPVVRLSNPMLAADYKAHAKTPAQTASLHAMHRGATPAGRLERDFMILSSLGRGEFSQVWQVKEKSTGKLFAVKAGKPYTGSKNRLRQLEEVSILRSLTLRTHKGIVAFHDSWEARGRLYIRTELLPCGDLARFLQSLGDLGGLGEARTWKTLVELSSAIEHVHDSGFLHLDVKPSNILLTSDGHLKLADFGMSTIIDDAGRVGGLSPALPQTVEDGAFVWEGSSQELVPSPIIDRELEGDREYLSPEALAGSVGKEADVFSLGILLLEAVMNVVLPSNGDAWIKLRNDDFSDLDEHHLIRQTTEIKVNGMEDSELPQISEALMGTIRGMMKRVPEERMTLREVTESKVVQRVTRAMQDGRVGAALAKEDKKFISEVLHEEEA</sequence>
<dbReference type="GO" id="GO:0005634">
    <property type="term" value="C:nucleus"/>
    <property type="evidence" value="ECO:0007669"/>
    <property type="project" value="TreeGrafter"/>
</dbReference>
<feature type="domain" description="Protein kinase" evidence="8">
    <location>
        <begin position="819"/>
        <end position="1124"/>
    </location>
</feature>
<dbReference type="AlphaFoldDB" id="A0A1Y2BLM2"/>
<evidence type="ECO:0000256" key="3">
    <source>
        <dbReference type="ARBA" id="ARBA00022777"/>
    </source>
</evidence>
<dbReference type="InterPro" id="IPR000719">
    <property type="entry name" value="Prot_kinase_dom"/>
</dbReference>
<feature type="region of interest" description="Disordered" evidence="7">
    <location>
        <begin position="346"/>
        <end position="471"/>
    </location>
</feature>
<feature type="region of interest" description="Disordered" evidence="7">
    <location>
        <begin position="142"/>
        <end position="165"/>
    </location>
</feature>
<organism evidence="9 10">
    <name type="scientific">Naematelia encephala</name>
    <dbReference type="NCBI Taxonomy" id="71784"/>
    <lineage>
        <taxon>Eukaryota</taxon>
        <taxon>Fungi</taxon>
        <taxon>Dikarya</taxon>
        <taxon>Basidiomycota</taxon>
        <taxon>Agaricomycotina</taxon>
        <taxon>Tremellomycetes</taxon>
        <taxon>Tremellales</taxon>
        <taxon>Naemateliaceae</taxon>
        <taxon>Naematelia</taxon>
    </lineage>
</organism>
<keyword evidence="3" id="KW-0418">Kinase</keyword>
<keyword evidence="2 6" id="KW-0547">Nucleotide-binding</keyword>
<evidence type="ECO:0000313" key="10">
    <source>
        <dbReference type="Proteomes" id="UP000193986"/>
    </source>
</evidence>
<dbReference type="InterPro" id="IPR017441">
    <property type="entry name" value="Protein_kinase_ATP_BS"/>
</dbReference>
<accession>A0A1Y2BLM2</accession>
<gene>
    <name evidence="9" type="ORF">BCR39DRAFT_511438</name>
</gene>
<dbReference type="InterPro" id="IPR050339">
    <property type="entry name" value="CC_SR_Kinase"/>
</dbReference>
<feature type="compositionally biased region" description="Low complexity" evidence="7">
    <location>
        <begin position="271"/>
        <end position="293"/>
    </location>
</feature>
<feature type="binding site" evidence="6">
    <location>
        <position position="848"/>
    </location>
    <ligand>
        <name>ATP</name>
        <dbReference type="ChEBI" id="CHEBI:30616"/>
    </ligand>
</feature>
<dbReference type="SUPFAM" id="SSF56112">
    <property type="entry name" value="Protein kinase-like (PK-like)"/>
    <property type="match status" value="1"/>
</dbReference>
<evidence type="ECO:0000313" key="9">
    <source>
        <dbReference type="EMBL" id="ORY35673.1"/>
    </source>
</evidence>
<evidence type="ECO:0000259" key="8">
    <source>
        <dbReference type="PROSITE" id="PS50011"/>
    </source>
</evidence>
<dbReference type="SMART" id="SM00220">
    <property type="entry name" value="S_TKc"/>
    <property type="match status" value="1"/>
</dbReference>
<dbReference type="InterPro" id="IPR011009">
    <property type="entry name" value="Kinase-like_dom_sf"/>
</dbReference>
<evidence type="ECO:0000256" key="4">
    <source>
        <dbReference type="ARBA" id="ARBA00022840"/>
    </source>
</evidence>